<evidence type="ECO:0000313" key="2">
    <source>
        <dbReference type="Proteomes" id="UP000320762"/>
    </source>
</evidence>
<organism evidence="1 2">
    <name type="scientific">Schizophyllum amplum</name>
    <dbReference type="NCBI Taxonomy" id="97359"/>
    <lineage>
        <taxon>Eukaryota</taxon>
        <taxon>Fungi</taxon>
        <taxon>Dikarya</taxon>
        <taxon>Basidiomycota</taxon>
        <taxon>Agaricomycotina</taxon>
        <taxon>Agaricomycetes</taxon>
        <taxon>Agaricomycetidae</taxon>
        <taxon>Agaricales</taxon>
        <taxon>Schizophyllaceae</taxon>
        <taxon>Schizophyllum</taxon>
    </lineage>
</organism>
<sequence length="149" mass="16038">MDRTIVEIANDLTCKGFPRRTQFRRNPRVYPSTSTKILRMCPSTTRTRDATSTMAQAGTADTSYILPDNLDSTSSGSTELLSLLDPGALRAGALTRIAGDRHTPIGASRKAPVSRYPRLAYLASGTRSLRLNAPGARQRTVASAITSSP</sequence>
<comment type="caution">
    <text evidence="1">The sequence shown here is derived from an EMBL/GenBank/DDBJ whole genome shotgun (WGS) entry which is preliminary data.</text>
</comment>
<dbReference type="Proteomes" id="UP000320762">
    <property type="component" value="Unassembled WGS sequence"/>
</dbReference>
<dbReference type="AlphaFoldDB" id="A0A550BSK5"/>
<gene>
    <name evidence="1" type="ORF">BD626DRAFT_62399</name>
</gene>
<protein>
    <submittedName>
        <fullName evidence="1">Uncharacterized protein</fullName>
    </submittedName>
</protein>
<reference evidence="1 2" key="1">
    <citation type="journal article" date="2019" name="New Phytol.">
        <title>Comparative genomics reveals unique wood-decay strategies and fruiting body development in the Schizophyllaceae.</title>
        <authorList>
            <person name="Almasi E."/>
            <person name="Sahu N."/>
            <person name="Krizsan K."/>
            <person name="Balint B."/>
            <person name="Kovacs G.M."/>
            <person name="Kiss B."/>
            <person name="Cseklye J."/>
            <person name="Drula E."/>
            <person name="Henrissat B."/>
            <person name="Nagy I."/>
            <person name="Chovatia M."/>
            <person name="Adam C."/>
            <person name="LaButti K."/>
            <person name="Lipzen A."/>
            <person name="Riley R."/>
            <person name="Grigoriev I.V."/>
            <person name="Nagy L.G."/>
        </authorList>
    </citation>
    <scope>NUCLEOTIDE SEQUENCE [LARGE SCALE GENOMIC DNA]</scope>
    <source>
        <strain evidence="1 2">NL-1724</strain>
    </source>
</reference>
<name>A0A550BSK5_9AGAR</name>
<keyword evidence="2" id="KW-1185">Reference proteome</keyword>
<dbReference type="EMBL" id="VDMD01000131">
    <property type="protein sequence ID" value="TRM55481.1"/>
    <property type="molecule type" value="Genomic_DNA"/>
</dbReference>
<evidence type="ECO:0000313" key="1">
    <source>
        <dbReference type="EMBL" id="TRM55481.1"/>
    </source>
</evidence>
<proteinExistence type="predicted"/>
<accession>A0A550BSK5</accession>